<gene>
    <name evidence="1" type="ORF">BZM27_17290</name>
</gene>
<dbReference type="EMBL" id="MWML01000056">
    <property type="protein sequence ID" value="TCG07733.1"/>
    <property type="molecule type" value="Genomic_DNA"/>
</dbReference>
<dbReference type="AlphaFoldDB" id="A0A4R0XBK5"/>
<evidence type="ECO:0000313" key="2">
    <source>
        <dbReference type="Proteomes" id="UP000294200"/>
    </source>
</evidence>
<dbReference type="Proteomes" id="UP000294200">
    <property type="component" value="Unassembled WGS sequence"/>
</dbReference>
<organism evidence="1 2">
    <name type="scientific">Paraburkholderia steynii</name>
    <dbReference type="NCBI Taxonomy" id="1245441"/>
    <lineage>
        <taxon>Bacteria</taxon>
        <taxon>Pseudomonadati</taxon>
        <taxon>Pseudomonadota</taxon>
        <taxon>Betaproteobacteria</taxon>
        <taxon>Burkholderiales</taxon>
        <taxon>Burkholderiaceae</taxon>
        <taxon>Paraburkholderia</taxon>
    </lineage>
</organism>
<reference evidence="1 2" key="1">
    <citation type="submission" date="2017-02" db="EMBL/GenBank/DDBJ databases">
        <title>Paraburkholderia sophoroidis sp. nov. and Paraburkholderia steynii sp. nov. rhizobial symbionts of the fynbos legume Hypocalyptus sophoroides.</title>
        <authorList>
            <person name="Steenkamp E.T."/>
            <person name="Beukes C.W."/>
            <person name="Van Zyl E."/>
            <person name="Avontuur J."/>
            <person name="Chan W.Y."/>
            <person name="Hassen A."/>
            <person name="Palmer M."/>
            <person name="Mthombeni L."/>
            <person name="Phalane F."/>
            <person name="Sereme K."/>
            <person name="Venter S.N."/>
        </authorList>
    </citation>
    <scope>NUCLEOTIDE SEQUENCE [LARGE SCALE GENOMIC DNA]</scope>
    <source>
        <strain evidence="1 2">HC1.1ba</strain>
    </source>
</reference>
<comment type="caution">
    <text evidence="1">The sequence shown here is derived from an EMBL/GenBank/DDBJ whole genome shotgun (WGS) entry which is preliminary data.</text>
</comment>
<name>A0A4R0XBK5_9BURK</name>
<keyword evidence="2" id="KW-1185">Reference proteome</keyword>
<sequence length="150" mass="16941">MFDVSMMPDETGAVTGRLEIDLDVSDAQTEPDWNALAVALSSNVRGIGLVLTQAMFRFPWHVWKLEAVAARLDTTPRMLQMALFREAYSFDATLRRCRQLNSMLQAGHAHCTFSPARKDQRGFVPYLAPNLTDAIHKSHMELRRFSATQS</sequence>
<protein>
    <submittedName>
        <fullName evidence="1">Uncharacterized protein</fullName>
    </submittedName>
</protein>
<proteinExistence type="predicted"/>
<evidence type="ECO:0000313" key="1">
    <source>
        <dbReference type="EMBL" id="TCG07733.1"/>
    </source>
</evidence>
<accession>A0A4R0XBK5</accession>